<keyword evidence="2" id="KW-0813">Transport</keyword>
<dbReference type="NCBIfam" id="TIGR00791">
    <property type="entry name" value="gntP"/>
    <property type="match status" value="1"/>
</dbReference>
<keyword evidence="6 8" id="KW-0472">Membrane</keyword>
<feature type="transmembrane region" description="Helical" evidence="8">
    <location>
        <begin position="136"/>
        <end position="154"/>
    </location>
</feature>
<feature type="transmembrane region" description="Helical" evidence="8">
    <location>
        <begin position="27"/>
        <end position="44"/>
    </location>
</feature>
<evidence type="ECO:0000256" key="5">
    <source>
        <dbReference type="ARBA" id="ARBA00022989"/>
    </source>
</evidence>
<evidence type="ECO:0000256" key="1">
    <source>
        <dbReference type="ARBA" id="ARBA00004651"/>
    </source>
</evidence>
<keyword evidence="4 8" id="KW-0812">Transmembrane</keyword>
<feature type="transmembrane region" description="Helical" evidence="8">
    <location>
        <begin position="174"/>
        <end position="193"/>
    </location>
</feature>
<evidence type="ECO:0000313" key="9">
    <source>
        <dbReference type="EMBL" id="BBU87098.1"/>
    </source>
</evidence>
<keyword evidence="3" id="KW-1003">Cell membrane</keyword>
<feature type="transmembrane region" description="Helical" evidence="8">
    <location>
        <begin position="56"/>
        <end position="76"/>
    </location>
</feature>
<dbReference type="AlphaFoldDB" id="A0A8S0G667"/>
<proteinExistence type="inferred from homology"/>
<evidence type="ECO:0000256" key="2">
    <source>
        <dbReference type="ARBA" id="ARBA00022448"/>
    </source>
</evidence>
<dbReference type="GO" id="GO:0005886">
    <property type="term" value="C:plasma membrane"/>
    <property type="evidence" value="ECO:0007669"/>
    <property type="project" value="UniProtKB-SubCell"/>
</dbReference>
<feature type="transmembrane region" description="Helical" evidence="8">
    <location>
        <begin position="350"/>
        <end position="383"/>
    </location>
</feature>
<comment type="subcellular location">
    <subcellularLocation>
        <location evidence="1">Cell membrane</location>
        <topology evidence="1">Multi-pass membrane protein</topology>
    </subcellularLocation>
</comment>
<keyword evidence="5 8" id="KW-1133">Transmembrane helix</keyword>
<evidence type="ECO:0000256" key="7">
    <source>
        <dbReference type="ARBA" id="ARBA00049663"/>
    </source>
</evidence>
<dbReference type="Proteomes" id="UP000467488">
    <property type="component" value="Chromosome"/>
</dbReference>
<sequence>MPLIIVVAGIALLLLLTIKIKLNTFVSLIIVSIAVAIASGMDLSKVVTSVESGLGGTLGHIGLIFGFGVMLGRLLADAGGAQRIALTMLNYFGKNKLDWAVVCSAFIVGIALFFEVGLILLVPILFAIAREAKISPMFMCVPMLSGLLVAHGFLPPHPGPTVIAREYGADVGLVLIYGIIVGIPTFILCGPVLNKFCQRIIPDAFKKEGNIASLGATRRFSESEMPGFGISFLTAMLPVILMAVVTIIQMTHAKSAADSGLFYNVILFLGNSTIAMLISLLFAIYTMGLGRGKTISYHPDLMDSCGKAIAGIAGLLLIIGGGGAFKQVLIDSGVGQYISTLVSGMDINPILMAWGVAAFLRICLGSATVAAISTAGLVIPLLAVHPNTNLALITLATGAGSCICSHVNDASFWMIKDFFGLTTKETLLSWTLMSTLLSISGLIFILLASLV</sequence>
<accession>A0A8S0G667</accession>
<organism evidence="9 10">
    <name type="scientific">Escherichia coli</name>
    <dbReference type="NCBI Taxonomy" id="562"/>
    <lineage>
        <taxon>Bacteria</taxon>
        <taxon>Pseudomonadati</taxon>
        <taxon>Pseudomonadota</taxon>
        <taxon>Gammaproteobacteria</taxon>
        <taxon>Enterobacterales</taxon>
        <taxon>Enterobacteriaceae</taxon>
        <taxon>Escherichia</taxon>
    </lineage>
</organism>
<dbReference type="PIRSF" id="PIRSF002746">
    <property type="entry name" value="Gluconate_transporter"/>
    <property type="match status" value="1"/>
</dbReference>
<dbReference type="EMBL" id="AP022360">
    <property type="protein sequence ID" value="BBU87098.1"/>
    <property type="molecule type" value="Genomic_DNA"/>
</dbReference>
<dbReference type="InterPro" id="IPR003474">
    <property type="entry name" value="Glcn_transporter"/>
</dbReference>
<feature type="transmembrane region" description="Helical" evidence="8">
    <location>
        <begin position="99"/>
        <end position="129"/>
    </location>
</feature>
<evidence type="ECO:0000256" key="8">
    <source>
        <dbReference type="SAM" id="Phobius"/>
    </source>
</evidence>
<feature type="transmembrane region" description="Helical" evidence="8">
    <location>
        <begin position="390"/>
        <end position="408"/>
    </location>
</feature>
<feature type="transmembrane region" description="Helical" evidence="8">
    <location>
        <begin position="428"/>
        <end position="450"/>
    </location>
</feature>
<feature type="transmembrane region" description="Helical" evidence="8">
    <location>
        <begin position="228"/>
        <end position="249"/>
    </location>
</feature>
<dbReference type="PANTHER" id="PTHR30354:SF22">
    <property type="entry name" value="HIGH-AFFINITY GLUCONATE TRANSPORTER"/>
    <property type="match status" value="1"/>
</dbReference>
<gene>
    <name evidence="9" type="primary">yjhF</name>
    <name evidence="9" type="ORF">EIMP300_84980</name>
</gene>
<evidence type="ECO:0000313" key="10">
    <source>
        <dbReference type="Proteomes" id="UP000467488"/>
    </source>
</evidence>
<dbReference type="GO" id="GO:0015128">
    <property type="term" value="F:gluconate transmembrane transporter activity"/>
    <property type="evidence" value="ECO:0007669"/>
    <property type="project" value="InterPro"/>
</dbReference>
<reference evidence="9 10" key="1">
    <citation type="submission" date="2020-01" db="EMBL/GenBank/DDBJ databases">
        <title>Dynamics of blaIMP-6 dissemination in carbapenem resistant Enterobacteriacea isolated from regional surveillance in Osaka, Japan.</title>
        <authorList>
            <person name="Abe R."/>
            <person name="Akeda Y."/>
            <person name="Sugawara Y."/>
            <person name="Yamamoto N."/>
            <person name="Tomono K."/>
            <person name="Takeuchi D."/>
            <person name="Kawahara R."/>
            <person name="Hamada S."/>
        </authorList>
    </citation>
    <scope>NUCLEOTIDE SEQUENCE [LARGE SCALE GENOMIC DNA]</scope>
    <source>
        <strain evidence="9 10">E300</strain>
    </source>
</reference>
<dbReference type="PANTHER" id="PTHR30354">
    <property type="entry name" value="GNT FAMILY GLUCONATE TRANSPORTER"/>
    <property type="match status" value="1"/>
</dbReference>
<name>A0A8S0G667_ECOLX</name>
<evidence type="ECO:0000256" key="4">
    <source>
        <dbReference type="ARBA" id="ARBA00022692"/>
    </source>
</evidence>
<protein>
    <submittedName>
        <fullName evidence="9">Transporter</fullName>
    </submittedName>
</protein>
<feature type="transmembrane region" description="Helical" evidence="8">
    <location>
        <begin position="261"/>
        <end position="287"/>
    </location>
</feature>
<evidence type="ECO:0000256" key="3">
    <source>
        <dbReference type="ARBA" id="ARBA00022475"/>
    </source>
</evidence>
<evidence type="ECO:0000256" key="6">
    <source>
        <dbReference type="ARBA" id="ARBA00023136"/>
    </source>
</evidence>
<feature type="transmembrane region" description="Helical" evidence="8">
    <location>
        <begin position="308"/>
        <end position="330"/>
    </location>
</feature>
<dbReference type="Pfam" id="PF02447">
    <property type="entry name" value="GntP_permease"/>
    <property type="match status" value="1"/>
</dbReference>
<comment type="similarity">
    <text evidence="7">Belongs to the GntP permease family.</text>
</comment>